<name>A0A8H6YMU9_9AGAR</name>
<keyword evidence="3" id="KW-1185">Reference proteome</keyword>
<feature type="compositionally biased region" description="Polar residues" evidence="1">
    <location>
        <begin position="110"/>
        <end position="119"/>
    </location>
</feature>
<evidence type="ECO:0000313" key="3">
    <source>
        <dbReference type="Proteomes" id="UP000623467"/>
    </source>
</evidence>
<protein>
    <submittedName>
        <fullName evidence="2">Uncharacterized protein</fullName>
    </submittedName>
</protein>
<reference evidence="2" key="1">
    <citation type="submission" date="2020-05" db="EMBL/GenBank/DDBJ databases">
        <title>Mycena genomes resolve the evolution of fungal bioluminescence.</title>
        <authorList>
            <person name="Tsai I.J."/>
        </authorList>
    </citation>
    <scope>NUCLEOTIDE SEQUENCE</scope>
    <source>
        <strain evidence="2">160909Yilan</strain>
    </source>
</reference>
<sequence length="137" mass="14427">MSECGALLESSARTMCSCPLSATSPSISRLSHPLHLFPLELLPPPSPVLLVHPIVILDFSFFPAALSPSLPVSNGARPPLEGGAAARAAGKPVAGAAAIRARAKGRPEDSSCSSLQTRKPQLYAHEVEPRLLWRGED</sequence>
<dbReference type="EMBL" id="JACAZH010000008">
    <property type="protein sequence ID" value="KAF7361591.1"/>
    <property type="molecule type" value="Genomic_DNA"/>
</dbReference>
<organism evidence="2 3">
    <name type="scientific">Mycena sanguinolenta</name>
    <dbReference type="NCBI Taxonomy" id="230812"/>
    <lineage>
        <taxon>Eukaryota</taxon>
        <taxon>Fungi</taxon>
        <taxon>Dikarya</taxon>
        <taxon>Basidiomycota</taxon>
        <taxon>Agaricomycotina</taxon>
        <taxon>Agaricomycetes</taxon>
        <taxon>Agaricomycetidae</taxon>
        <taxon>Agaricales</taxon>
        <taxon>Marasmiineae</taxon>
        <taxon>Mycenaceae</taxon>
        <taxon>Mycena</taxon>
    </lineage>
</organism>
<dbReference type="AlphaFoldDB" id="A0A8H6YMU9"/>
<proteinExistence type="predicted"/>
<accession>A0A8H6YMU9</accession>
<comment type="caution">
    <text evidence="2">The sequence shown here is derived from an EMBL/GenBank/DDBJ whole genome shotgun (WGS) entry which is preliminary data.</text>
</comment>
<feature type="region of interest" description="Disordered" evidence="1">
    <location>
        <begin position="98"/>
        <end position="120"/>
    </location>
</feature>
<evidence type="ECO:0000313" key="2">
    <source>
        <dbReference type="EMBL" id="KAF7361591.1"/>
    </source>
</evidence>
<gene>
    <name evidence="2" type="ORF">MSAN_01193200</name>
</gene>
<evidence type="ECO:0000256" key="1">
    <source>
        <dbReference type="SAM" id="MobiDB-lite"/>
    </source>
</evidence>
<dbReference type="Proteomes" id="UP000623467">
    <property type="component" value="Unassembled WGS sequence"/>
</dbReference>